<dbReference type="NCBIfam" id="NF005754">
    <property type="entry name" value="PRK07578.1"/>
    <property type="match status" value="1"/>
</dbReference>
<dbReference type="InterPro" id="IPR051122">
    <property type="entry name" value="SDR_DHRS6-like"/>
</dbReference>
<dbReference type="Gene3D" id="3.40.50.720">
    <property type="entry name" value="NAD(P)-binding Rossmann-like Domain"/>
    <property type="match status" value="1"/>
</dbReference>
<proteinExistence type="inferred from homology"/>
<evidence type="ECO:0000256" key="2">
    <source>
        <dbReference type="ARBA" id="ARBA00023002"/>
    </source>
</evidence>
<keyword evidence="2" id="KW-0560">Oxidoreductase</keyword>
<organism evidence="4 5">
    <name type="scientific">Klebsiella pneumoniae</name>
    <dbReference type="NCBI Taxonomy" id="573"/>
    <lineage>
        <taxon>Bacteria</taxon>
        <taxon>Pseudomonadati</taxon>
        <taxon>Pseudomonadota</taxon>
        <taxon>Gammaproteobacteria</taxon>
        <taxon>Enterobacterales</taxon>
        <taxon>Enterobacteriaceae</taxon>
        <taxon>Klebsiella/Raoultella group</taxon>
        <taxon>Klebsiella</taxon>
        <taxon>Klebsiella pneumoniae complex</taxon>
    </lineage>
</organism>
<dbReference type="Proteomes" id="UP000254938">
    <property type="component" value="Unassembled WGS sequence"/>
</dbReference>
<dbReference type="Pfam" id="PF01370">
    <property type="entry name" value="Epimerase"/>
    <property type="match status" value="1"/>
</dbReference>
<dbReference type="PANTHER" id="PTHR43477:SF1">
    <property type="entry name" value="DIHYDROANTICAPSIN 7-DEHYDROGENASE"/>
    <property type="match status" value="1"/>
</dbReference>
<dbReference type="EMBL" id="UGKQ01000007">
    <property type="protein sequence ID" value="STS85205.1"/>
    <property type="molecule type" value="Genomic_DNA"/>
</dbReference>
<name>A0A377TZP1_KLEPN</name>
<comment type="similarity">
    <text evidence="1">Belongs to the short-chain dehydrogenases/reductases (SDR) family.</text>
</comment>
<dbReference type="InterPro" id="IPR001509">
    <property type="entry name" value="Epimerase_deHydtase"/>
</dbReference>
<gene>
    <name evidence="4" type="ORF">NCTC9140_07030</name>
</gene>
<sequence length="220" mass="23235">MKIIVIGASGTIGRAVSEELSQRHEVIRVGRTRGDYQVDITSQESVEALFAQTGEVDAIVSTTGNLHFGPLSTMTDSQFNLGLQDKLLGQIRLALVGQHFLRDGGSITLVSGIVAQEPIAQGGSMPRRSTPVWKALSAPPPANCRAGSASISSVPPCSASRWRPTATFSRASPAFPPPPWRRPIAAALKAFRPAASTRSATSLCRPAGAGAYIRPSLQVH</sequence>
<evidence type="ECO:0000256" key="1">
    <source>
        <dbReference type="ARBA" id="ARBA00006484"/>
    </source>
</evidence>
<reference evidence="4 5" key="1">
    <citation type="submission" date="2018-06" db="EMBL/GenBank/DDBJ databases">
        <authorList>
            <consortium name="Pathogen Informatics"/>
            <person name="Doyle S."/>
        </authorList>
    </citation>
    <scope>NUCLEOTIDE SEQUENCE [LARGE SCALE GENOMIC DNA]</scope>
    <source>
        <strain evidence="4 5">NCTC9140</strain>
    </source>
</reference>
<dbReference type="SUPFAM" id="SSF51735">
    <property type="entry name" value="NAD(P)-binding Rossmann-fold domains"/>
    <property type="match status" value="1"/>
</dbReference>
<accession>A0A377TZP1</accession>
<evidence type="ECO:0000259" key="3">
    <source>
        <dbReference type="Pfam" id="PF01370"/>
    </source>
</evidence>
<dbReference type="GO" id="GO:0016491">
    <property type="term" value="F:oxidoreductase activity"/>
    <property type="evidence" value="ECO:0007669"/>
    <property type="project" value="UniProtKB-KW"/>
</dbReference>
<protein>
    <submittedName>
        <fullName evidence="4">Short chain dehydrogenase</fullName>
    </submittedName>
</protein>
<dbReference type="InterPro" id="IPR036291">
    <property type="entry name" value="NAD(P)-bd_dom_sf"/>
</dbReference>
<feature type="domain" description="NAD-dependent epimerase/dehydratase" evidence="3">
    <location>
        <begin position="3"/>
        <end position="64"/>
    </location>
</feature>
<evidence type="ECO:0000313" key="4">
    <source>
        <dbReference type="EMBL" id="STS85205.1"/>
    </source>
</evidence>
<evidence type="ECO:0000313" key="5">
    <source>
        <dbReference type="Proteomes" id="UP000254938"/>
    </source>
</evidence>
<dbReference type="AlphaFoldDB" id="A0A377TZP1"/>
<dbReference type="PANTHER" id="PTHR43477">
    <property type="entry name" value="DIHYDROANTICAPSIN 7-DEHYDROGENASE"/>
    <property type="match status" value="1"/>
</dbReference>
<dbReference type="CDD" id="cd11731">
    <property type="entry name" value="Lin1944_like_SDR_c"/>
    <property type="match status" value="1"/>
</dbReference>